<dbReference type="InterPro" id="IPR036852">
    <property type="entry name" value="Peptidase_S8/S53_dom_sf"/>
</dbReference>
<proteinExistence type="inferred from homology"/>
<dbReference type="InterPro" id="IPR050131">
    <property type="entry name" value="Peptidase_S8_subtilisin-like"/>
</dbReference>
<dbReference type="Pfam" id="PF00082">
    <property type="entry name" value="Peptidase_S8"/>
    <property type="match status" value="1"/>
</dbReference>
<evidence type="ECO:0000256" key="1">
    <source>
        <dbReference type="ARBA" id="ARBA00011073"/>
    </source>
</evidence>
<evidence type="ECO:0000256" key="4">
    <source>
        <dbReference type="ARBA" id="ARBA00022825"/>
    </source>
</evidence>
<evidence type="ECO:0000313" key="7">
    <source>
        <dbReference type="EMBL" id="MBD7912578.1"/>
    </source>
</evidence>
<comment type="caution">
    <text evidence="7">The sequence shown here is derived from an EMBL/GenBank/DDBJ whole genome shotgun (WGS) entry which is preliminary data.</text>
</comment>
<dbReference type="PANTHER" id="PTHR43806">
    <property type="entry name" value="PEPTIDASE S8"/>
    <property type="match status" value="1"/>
</dbReference>
<evidence type="ECO:0000256" key="2">
    <source>
        <dbReference type="ARBA" id="ARBA00022670"/>
    </source>
</evidence>
<feature type="active site" description="Charge relay system" evidence="5">
    <location>
        <position position="50"/>
    </location>
</feature>
<feature type="domain" description="Peptidase S8/S53" evidence="6">
    <location>
        <begin position="4"/>
        <end position="215"/>
    </location>
</feature>
<keyword evidence="3 5" id="KW-0378">Hydrolase</keyword>
<evidence type="ECO:0000259" key="6">
    <source>
        <dbReference type="Pfam" id="PF00082"/>
    </source>
</evidence>
<dbReference type="Gene3D" id="3.40.50.200">
    <property type="entry name" value="Peptidase S8/S53 domain"/>
    <property type="match status" value="1"/>
</dbReference>
<sequence length="510" mass="58007">MISKKLKLAIIDDGININRYSIGELEYDVEVTYNLKIRKVNSIDSFDSSHGTTCAAIIKKIAPNANLSSVKIINNETYKSTAAQLVKSIEWCVDKKIDIVNLSLGTIDYRDFEPIREVVNYATKNGLIIVAAGNNNVGYTCPASLSNVIGVKCDINSKISLDECEYAYDLYSPDGIEINAHSIDEITNYKGEVKKILKCNSFATPFITASVYNIMCRQINNNIVNVKRELMKRAVNFALGRDNYFFSKNIDWIDKAILFSANKEDENIISSYCNIVEKVNLKGIDIKDKLRNLIRYIKYNITMMKVIDTIIILMEHYSITKFQEDIFKLIAYLNCYGKNLIIIDNGENELELSKLKNTIGTKIWHQSLYKNIKRKISNNKNSPLIVIYDFVGNLSSIVAIGLKKLFQANGYYCVAGTNEVKGIIYGLEYVPVDRLGMITNNIYNEDIYIYCVNNLRCEVDLQPDVTVIIESEKSIIELDVSIALNENIIFVNENVDLNKLYNDIFNLFEE</sequence>
<evidence type="ECO:0000313" key="8">
    <source>
        <dbReference type="Proteomes" id="UP000627781"/>
    </source>
</evidence>
<dbReference type="EMBL" id="JACSRA010000025">
    <property type="protein sequence ID" value="MBD7912578.1"/>
    <property type="molecule type" value="Genomic_DNA"/>
</dbReference>
<keyword evidence="4 5" id="KW-0720">Serine protease</keyword>
<organism evidence="7 8">
    <name type="scientific">Clostridium cibarium</name>
    <dbReference type="NCBI Taxonomy" id="2762247"/>
    <lineage>
        <taxon>Bacteria</taxon>
        <taxon>Bacillati</taxon>
        <taxon>Bacillota</taxon>
        <taxon>Clostridia</taxon>
        <taxon>Eubacteriales</taxon>
        <taxon>Clostridiaceae</taxon>
        <taxon>Clostridium</taxon>
    </lineage>
</organism>
<evidence type="ECO:0000256" key="3">
    <source>
        <dbReference type="ARBA" id="ARBA00022801"/>
    </source>
</evidence>
<dbReference type="RefSeq" id="WP_191769545.1">
    <property type="nucleotide sequence ID" value="NZ_JACSRA010000025.1"/>
</dbReference>
<accession>A0ABR8PWT4</accession>
<name>A0ABR8PWT4_9CLOT</name>
<dbReference type="SUPFAM" id="SSF52743">
    <property type="entry name" value="Subtilisin-like"/>
    <property type="match status" value="1"/>
</dbReference>
<feature type="active site" description="Charge relay system" evidence="5">
    <location>
        <position position="12"/>
    </location>
</feature>
<gene>
    <name evidence="7" type="ORF">H9661_14560</name>
</gene>
<reference evidence="7 8" key="1">
    <citation type="submission" date="2020-08" db="EMBL/GenBank/DDBJ databases">
        <title>A Genomic Blueprint of the Chicken Gut Microbiome.</title>
        <authorList>
            <person name="Gilroy R."/>
            <person name="Ravi A."/>
            <person name="Getino M."/>
            <person name="Pursley I."/>
            <person name="Horton D.L."/>
            <person name="Alikhan N.-F."/>
            <person name="Baker D."/>
            <person name="Gharbi K."/>
            <person name="Hall N."/>
            <person name="Watson M."/>
            <person name="Adriaenssens E.M."/>
            <person name="Foster-Nyarko E."/>
            <person name="Jarju S."/>
            <person name="Secka A."/>
            <person name="Antonio M."/>
            <person name="Oren A."/>
            <person name="Chaudhuri R."/>
            <person name="La Ragione R.M."/>
            <person name="Hildebrand F."/>
            <person name="Pallen M.J."/>
        </authorList>
    </citation>
    <scope>NUCLEOTIDE SEQUENCE [LARGE SCALE GENOMIC DNA]</scope>
    <source>
        <strain evidence="7 8">Sa3CVN1</strain>
    </source>
</reference>
<evidence type="ECO:0000256" key="5">
    <source>
        <dbReference type="PROSITE-ProRule" id="PRU01240"/>
    </source>
</evidence>
<comment type="similarity">
    <text evidence="1 5">Belongs to the peptidase S8 family.</text>
</comment>
<keyword evidence="2 5" id="KW-0645">Protease</keyword>
<dbReference type="InterPro" id="IPR000209">
    <property type="entry name" value="Peptidase_S8/S53_dom"/>
</dbReference>
<protein>
    <submittedName>
        <fullName evidence="7">S8 family serine peptidase</fullName>
    </submittedName>
</protein>
<dbReference type="PANTHER" id="PTHR43806:SF11">
    <property type="entry name" value="CEREVISIN-RELATED"/>
    <property type="match status" value="1"/>
</dbReference>
<dbReference type="Proteomes" id="UP000627781">
    <property type="component" value="Unassembled WGS sequence"/>
</dbReference>
<dbReference type="PROSITE" id="PS51892">
    <property type="entry name" value="SUBTILASE"/>
    <property type="match status" value="1"/>
</dbReference>
<keyword evidence="8" id="KW-1185">Reference proteome</keyword>
<feature type="active site" description="Charge relay system" evidence="5">
    <location>
        <position position="201"/>
    </location>
</feature>